<keyword evidence="5 6" id="KW-0326">Glycosidase</keyword>
<dbReference type="RefSeq" id="WP_150469457.1">
    <property type="nucleotide sequence ID" value="NZ_CP108038.1"/>
</dbReference>
<dbReference type="EC" id="3.2.1.89" evidence="3 6"/>
<evidence type="ECO:0000256" key="1">
    <source>
        <dbReference type="ARBA" id="ARBA00001695"/>
    </source>
</evidence>
<dbReference type="PANTHER" id="PTHR34983:SF1">
    <property type="entry name" value="ARABINOGALACTAN ENDO-BETA-1,4-GALACTANASE A"/>
    <property type="match status" value="1"/>
</dbReference>
<dbReference type="GeneID" id="93766829"/>
<dbReference type="InterPro" id="IPR011683">
    <property type="entry name" value="Glyco_hydro_53"/>
</dbReference>
<keyword evidence="6" id="KW-0732">Signal</keyword>
<gene>
    <name evidence="7" type="ORF">OHT53_37625</name>
</gene>
<organism evidence="7 8">
    <name type="scientific">Streptomyces bobili</name>
    <dbReference type="NCBI Taxonomy" id="67280"/>
    <lineage>
        <taxon>Bacteria</taxon>
        <taxon>Bacillati</taxon>
        <taxon>Actinomycetota</taxon>
        <taxon>Actinomycetes</taxon>
        <taxon>Kitasatosporales</taxon>
        <taxon>Streptomycetaceae</taxon>
        <taxon>Streptomyces</taxon>
    </lineage>
</organism>
<comment type="similarity">
    <text evidence="2 6">Belongs to the glycosyl hydrolase 53 family.</text>
</comment>
<evidence type="ECO:0000256" key="6">
    <source>
        <dbReference type="RuleBase" id="RU361192"/>
    </source>
</evidence>
<evidence type="ECO:0000256" key="5">
    <source>
        <dbReference type="ARBA" id="ARBA00023295"/>
    </source>
</evidence>
<sequence length="519" mass="54975">MFHPRRTLRALLLPLTAGLALTALPAQTAQAASTLTNAGFEADGAGAAAPSGWSEYGDTGASFAESGGHAGSYRLSHWASAAYKVETYQYLSGLTNGNYKLTAWVRSGGGQKSAYIALKNCGGAEQRTDLPVSASGWLRIVVPVNVTNNQCTISVNSDANAGNWINVDDLTFTSGTTGLSIKGADISSLPKSEAKGGVYKTASGTTGDPVTILKNAGMNYARLKVWVNPADGYNNKARVLAAAKRVKAAGQKLLVDFHYSDTWADPGAQSKPSAWAGHSYSQLKTDVYNHTYDVLNALKAQGTTADMVQVGNEINGGMLWNEGSTSNWGQLAGLLNSGYDAVKAVNSSTPVALHLAKGGDLTGTRWWFDSAVSNGVKFDTIGLSFYGYWHGTLADFQTTLDDAAARYGKPVFVAETAYPFRLDSDDSFENIIDLSSELVAGYPATPAGQLAWMNSVASIVEAVPNGRGLGVFYWEATWTAVNGNGWDPADAASGNGWENQALFGYDDRALSSTAWFSHR</sequence>
<dbReference type="SUPFAM" id="SSF51445">
    <property type="entry name" value="(Trans)glycosidases"/>
    <property type="match status" value="1"/>
</dbReference>
<dbReference type="PANTHER" id="PTHR34983">
    <property type="entry name" value="ARABINOGALACTAN ENDO-BETA-1,4-GALACTANASE A"/>
    <property type="match status" value="1"/>
</dbReference>
<dbReference type="Pfam" id="PF07745">
    <property type="entry name" value="Glyco_hydro_53"/>
    <property type="match status" value="1"/>
</dbReference>
<comment type="catalytic activity">
    <reaction evidence="1 6">
        <text>The enzyme specifically hydrolyzes (1-&gt;4)-beta-D-galactosidic linkages in type I arabinogalactans.</text>
        <dbReference type="EC" id="3.2.1.89"/>
    </reaction>
</comment>
<evidence type="ECO:0000256" key="4">
    <source>
        <dbReference type="ARBA" id="ARBA00022801"/>
    </source>
</evidence>
<dbReference type="Gene3D" id="3.20.20.80">
    <property type="entry name" value="Glycosidases"/>
    <property type="match status" value="1"/>
</dbReference>
<evidence type="ECO:0000256" key="3">
    <source>
        <dbReference type="ARBA" id="ARBA00012556"/>
    </source>
</evidence>
<protein>
    <recommendedName>
        <fullName evidence="3 6">Arabinogalactan endo-beta-1,4-galactanase</fullName>
        <ecNumber evidence="3 6">3.2.1.89</ecNumber>
    </recommendedName>
</protein>
<dbReference type="Gene3D" id="2.60.120.260">
    <property type="entry name" value="Galactose-binding domain-like"/>
    <property type="match status" value="1"/>
</dbReference>
<keyword evidence="4 6" id="KW-0378">Hydrolase</keyword>
<dbReference type="InterPro" id="IPR017853">
    <property type="entry name" value="GH"/>
</dbReference>
<evidence type="ECO:0000313" key="7">
    <source>
        <dbReference type="EMBL" id="WUN91432.1"/>
    </source>
</evidence>
<evidence type="ECO:0000313" key="8">
    <source>
        <dbReference type="Proteomes" id="UP001432071"/>
    </source>
</evidence>
<reference evidence="7" key="1">
    <citation type="submission" date="2022-10" db="EMBL/GenBank/DDBJ databases">
        <title>The complete genomes of actinobacterial strains from the NBC collection.</title>
        <authorList>
            <person name="Joergensen T.S."/>
            <person name="Alvarez Arevalo M."/>
            <person name="Sterndorff E.B."/>
            <person name="Faurdal D."/>
            <person name="Vuksanovic O."/>
            <person name="Mourched A.-S."/>
            <person name="Charusanti P."/>
            <person name="Shaw S."/>
            <person name="Blin K."/>
            <person name="Weber T."/>
        </authorList>
    </citation>
    <scope>NUCLEOTIDE SEQUENCE</scope>
    <source>
        <strain evidence="7">NBC_00302</strain>
    </source>
</reference>
<evidence type="ECO:0000256" key="2">
    <source>
        <dbReference type="ARBA" id="ARBA00010687"/>
    </source>
</evidence>
<feature type="chain" id="PRO_5044986110" description="Arabinogalactan endo-beta-1,4-galactanase" evidence="6">
    <location>
        <begin position="32"/>
        <end position="519"/>
    </location>
</feature>
<dbReference type="EMBL" id="CP108038">
    <property type="protein sequence ID" value="WUN91432.1"/>
    <property type="molecule type" value="Genomic_DNA"/>
</dbReference>
<name>A0ABZ1R9P5_9ACTN</name>
<dbReference type="Proteomes" id="UP001432071">
    <property type="component" value="Chromosome"/>
</dbReference>
<proteinExistence type="inferred from homology"/>
<keyword evidence="8" id="KW-1185">Reference proteome</keyword>
<feature type="signal peptide" evidence="6">
    <location>
        <begin position="1"/>
        <end position="31"/>
    </location>
</feature>
<accession>A0ABZ1R9P5</accession>